<comment type="miscellaneous">
    <text evidence="10">The active site is located at the dimer interface.</text>
</comment>
<evidence type="ECO:0000313" key="12">
    <source>
        <dbReference type="Proteomes" id="UP000348942"/>
    </source>
</evidence>
<keyword evidence="12" id="KW-1185">Reference proteome</keyword>
<dbReference type="GO" id="GO:0005737">
    <property type="term" value="C:cytoplasm"/>
    <property type="evidence" value="ECO:0007669"/>
    <property type="project" value="UniProtKB-SubCell"/>
</dbReference>
<evidence type="ECO:0000313" key="11">
    <source>
        <dbReference type="EMBL" id="QGA65628.1"/>
    </source>
</evidence>
<comment type="pathway">
    <text evidence="10">Cofactor biosynthesis; pyridoxine 5'-phosphate biosynthesis; pyridoxine 5'-phosphate from D-erythrose 4-phosphate: step 4/5.</text>
</comment>
<organism evidence="11 12">
    <name type="scientific">Vibrio algicola</name>
    <dbReference type="NCBI Taxonomy" id="2662262"/>
    <lineage>
        <taxon>Bacteria</taxon>
        <taxon>Pseudomonadati</taxon>
        <taxon>Pseudomonadota</taxon>
        <taxon>Gammaproteobacteria</taxon>
        <taxon>Vibrionales</taxon>
        <taxon>Vibrionaceae</taxon>
        <taxon>Vibrio</taxon>
    </lineage>
</organism>
<dbReference type="Pfam" id="PF04166">
    <property type="entry name" value="PdxA"/>
    <property type="match status" value="1"/>
</dbReference>
<feature type="binding site" evidence="10">
    <location>
        <position position="151"/>
    </location>
    <ligand>
        <name>substrate</name>
    </ligand>
</feature>
<proteinExistence type="inferred from homology"/>
<dbReference type="SUPFAM" id="SSF53659">
    <property type="entry name" value="Isocitrate/Isopropylmalate dehydrogenase-like"/>
    <property type="match status" value="1"/>
</dbReference>
<dbReference type="HAMAP" id="MF_00536">
    <property type="entry name" value="PdxA"/>
    <property type="match status" value="1"/>
</dbReference>
<dbReference type="GO" id="GO:0042823">
    <property type="term" value="P:pyridoxal phosphate biosynthetic process"/>
    <property type="evidence" value="ECO:0007669"/>
    <property type="project" value="UniProtKB-UniRule"/>
</dbReference>
<dbReference type="UniPathway" id="UPA00244">
    <property type="reaction ID" value="UER00312"/>
</dbReference>
<protein>
    <recommendedName>
        <fullName evidence="10">4-hydroxythreonine-4-phosphate dehydrogenase</fullName>
        <ecNumber evidence="10">1.1.1.262</ecNumber>
    </recommendedName>
    <alternativeName>
        <fullName evidence="10">4-(phosphohydroxy)-L-threonine dehydrogenase</fullName>
    </alternativeName>
</protein>
<keyword evidence="8 10" id="KW-0664">Pyridoxine biosynthesis</keyword>
<evidence type="ECO:0000256" key="9">
    <source>
        <dbReference type="ARBA" id="ARBA00023285"/>
    </source>
</evidence>
<evidence type="ECO:0000256" key="6">
    <source>
        <dbReference type="ARBA" id="ARBA00023002"/>
    </source>
</evidence>
<evidence type="ECO:0000256" key="10">
    <source>
        <dbReference type="HAMAP-Rule" id="MF_00536"/>
    </source>
</evidence>
<dbReference type="EC" id="1.1.1.262" evidence="10"/>
<comment type="subcellular location">
    <subcellularLocation>
        <location evidence="10">Cytoplasm</location>
    </subcellularLocation>
</comment>
<feature type="binding site" evidence="10">
    <location>
        <position position="281"/>
    </location>
    <ligand>
        <name>a divalent metal cation</name>
        <dbReference type="ChEBI" id="CHEBI:60240"/>
        <note>ligand shared between dimeric partners</note>
    </ligand>
</feature>
<comment type="cofactor">
    <cofactor evidence="10">
        <name>Zn(2+)</name>
        <dbReference type="ChEBI" id="CHEBI:29105"/>
    </cofactor>
    <cofactor evidence="10">
        <name>Mg(2+)</name>
        <dbReference type="ChEBI" id="CHEBI:18420"/>
    </cofactor>
    <cofactor evidence="10">
        <name>Co(2+)</name>
        <dbReference type="ChEBI" id="CHEBI:48828"/>
    </cofactor>
    <text evidence="10">Binds 1 divalent metal cation per subunit. Can use ions such as Zn(2+), Mg(2+) or Co(2+).</text>
</comment>
<name>A0A5Q0TEN3_9VIBR</name>
<feature type="binding site" evidence="10">
    <location>
        <position position="225"/>
    </location>
    <ligand>
        <name>a divalent metal cation</name>
        <dbReference type="ChEBI" id="CHEBI:60240"/>
        <note>ligand shared between dimeric partners</note>
    </ligand>
</feature>
<feature type="binding site" evidence="10">
    <location>
        <position position="150"/>
    </location>
    <ligand>
        <name>substrate</name>
    </ligand>
</feature>
<dbReference type="GO" id="GO:0000287">
    <property type="term" value="F:magnesium ion binding"/>
    <property type="evidence" value="ECO:0007669"/>
    <property type="project" value="UniProtKB-UniRule"/>
</dbReference>
<evidence type="ECO:0000256" key="8">
    <source>
        <dbReference type="ARBA" id="ARBA00023096"/>
    </source>
</evidence>
<dbReference type="Gene3D" id="3.40.718.10">
    <property type="entry name" value="Isopropylmalate Dehydrogenase"/>
    <property type="match status" value="1"/>
</dbReference>
<dbReference type="GO" id="GO:0051287">
    <property type="term" value="F:NAD binding"/>
    <property type="evidence" value="ECO:0007669"/>
    <property type="project" value="InterPro"/>
</dbReference>
<keyword evidence="9 10" id="KW-0170">Cobalt</keyword>
<dbReference type="PANTHER" id="PTHR30004">
    <property type="entry name" value="4-HYDROXYTHREONINE-4-PHOSPHATE DEHYDROGENASE"/>
    <property type="match status" value="1"/>
</dbReference>
<keyword evidence="6 10" id="KW-0560">Oxidoreductase</keyword>
<keyword evidence="1 10" id="KW-0963">Cytoplasm</keyword>
<comment type="function">
    <text evidence="10">Catalyzes the NAD(P)-dependent oxidation of 4-(phosphooxy)-L-threonine (HTP) into 2-amino-3-oxo-4-(phosphooxy)butyric acid which spontaneously decarboxylates to form 3-amino-2-oxopropyl phosphate (AHAP).</text>
</comment>
<evidence type="ECO:0000256" key="3">
    <source>
        <dbReference type="ARBA" id="ARBA00022833"/>
    </source>
</evidence>
<dbReference type="EMBL" id="CP045699">
    <property type="protein sequence ID" value="QGA65628.1"/>
    <property type="molecule type" value="Genomic_DNA"/>
</dbReference>
<keyword evidence="4 10" id="KW-0460">Magnesium</keyword>
<evidence type="ECO:0000256" key="2">
    <source>
        <dbReference type="ARBA" id="ARBA00022723"/>
    </source>
</evidence>
<feature type="binding site" evidence="10">
    <location>
        <position position="307"/>
    </location>
    <ligand>
        <name>substrate</name>
    </ligand>
</feature>
<sequence length="348" mass="37575">MQNNNQPHKEHHHTTATIKRIVITAGEPAGIGPDLVLALSQSDWPHQLIVCADKNMLQQRAQLLGIKVNLLDYQAKQPVCASIAGQLYVQHIEASVEVVAGELNEANGHYVLKTLEHACQGCISKEFDALVTGPVHKGVINRAGVAFSGHTEFFAEQSNTPLVVMMLATEGLRVALVTTHIPLAYVSQAVTAERLESIIRILHTDLVTKFGIEKPSIYVCGLNPHAGEDGCLGREEIETISPTLEKLKQQDGMDLVGPLPADTIFNAKYLEQADTVLAMYHDQGLPVLKYKGFGNSVNITLGLPFIRTSVDHGTALDLAGTGKADIGSFLTAITHALELAESSSTNRI</sequence>
<accession>A0A5Q0TEN3</accession>
<reference evidence="11 12" key="1">
    <citation type="submission" date="2019-10" db="EMBL/GenBank/DDBJ databases">
        <title>Vibrio sp. nov., isolated from Coralline algae surface.</title>
        <authorList>
            <person name="Geng Y."/>
            <person name="Zhang X."/>
        </authorList>
    </citation>
    <scope>NUCLEOTIDE SEQUENCE [LARGE SCALE GENOMIC DNA]</scope>
    <source>
        <strain evidence="11 12">SM1977</strain>
    </source>
</reference>
<evidence type="ECO:0000256" key="1">
    <source>
        <dbReference type="ARBA" id="ARBA00022490"/>
    </source>
</evidence>
<keyword evidence="7 10" id="KW-0520">NAD</keyword>
<keyword evidence="3 10" id="KW-0862">Zinc</keyword>
<gene>
    <name evidence="10 11" type="primary">pdxA</name>
    <name evidence="11" type="ORF">GFB47_09505</name>
</gene>
<evidence type="ECO:0000256" key="4">
    <source>
        <dbReference type="ARBA" id="ARBA00022842"/>
    </source>
</evidence>
<dbReference type="AlphaFoldDB" id="A0A5Q0TEN3"/>
<feature type="binding site" evidence="10">
    <location>
        <position position="289"/>
    </location>
    <ligand>
        <name>substrate</name>
    </ligand>
</feature>
<dbReference type="GO" id="GO:0008615">
    <property type="term" value="P:pyridoxine biosynthetic process"/>
    <property type="evidence" value="ECO:0007669"/>
    <property type="project" value="UniProtKB-UniRule"/>
</dbReference>
<dbReference type="GO" id="GO:0008270">
    <property type="term" value="F:zinc ion binding"/>
    <property type="evidence" value="ECO:0007669"/>
    <property type="project" value="UniProtKB-UniRule"/>
</dbReference>
<keyword evidence="5 10" id="KW-0521">NADP</keyword>
<comment type="subunit">
    <text evidence="10">Homodimer.</text>
</comment>
<feature type="binding site" evidence="10">
    <location>
        <position position="180"/>
    </location>
    <ligand>
        <name>a divalent metal cation</name>
        <dbReference type="ChEBI" id="CHEBI:60240"/>
        <note>ligand shared between dimeric partners</note>
    </ligand>
</feature>
<evidence type="ECO:0000256" key="7">
    <source>
        <dbReference type="ARBA" id="ARBA00023027"/>
    </source>
</evidence>
<feature type="binding site" evidence="10">
    <location>
        <position position="298"/>
    </location>
    <ligand>
        <name>substrate</name>
    </ligand>
</feature>
<comment type="similarity">
    <text evidence="10">Belongs to the PdxA family.</text>
</comment>
<dbReference type="NCBIfam" id="TIGR00557">
    <property type="entry name" value="pdxA"/>
    <property type="match status" value="1"/>
</dbReference>
<dbReference type="InterPro" id="IPR037510">
    <property type="entry name" value="PdxA"/>
</dbReference>
<comment type="catalytic activity">
    <reaction evidence="10">
        <text>4-(phosphooxy)-L-threonine + NAD(+) = 3-amino-2-oxopropyl phosphate + CO2 + NADH</text>
        <dbReference type="Rhea" id="RHEA:32275"/>
        <dbReference type="ChEBI" id="CHEBI:16526"/>
        <dbReference type="ChEBI" id="CHEBI:57279"/>
        <dbReference type="ChEBI" id="CHEBI:57540"/>
        <dbReference type="ChEBI" id="CHEBI:57945"/>
        <dbReference type="ChEBI" id="CHEBI:58452"/>
        <dbReference type="EC" id="1.1.1.262"/>
    </reaction>
</comment>
<dbReference type="PANTHER" id="PTHR30004:SF5">
    <property type="entry name" value="4-HYDROXYTHREONINE-4-PHOSPHATE DEHYDROGENASE"/>
    <property type="match status" value="1"/>
</dbReference>
<evidence type="ECO:0000256" key="5">
    <source>
        <dbReference type="ARBA" id="ARBA00022857"/>
    </source>
</evidence>
<dbReference type="Proteomes" id="UP000348942">
    <property type="component" value="Chromosome 1"/>
</dbReference>
<dbReference type="GO" id="GO:0050570">
    <property type="term" value="F:4-hydroxythreonine-4-phosphate dehydrogenase activity"/>
    <property type="evidence" value="ECO:0007669"/>
    <property type="project" value="UniProtKB-UniRule"/>
</dbReference>
<dbReference type="InterPro" id="IPR005255">
    <property type="entry name" value="PdxA_fam"/>
</dbReference>
<keyword evidence="2 10" id="KW-0479">Metal-binding</keyword>
<dbReference type="GO" id="GO:0050897">
    <property type="term" value="F:cobalt ion binding"/>
    <property type="evidence" value="ECO:0007669"/>
    <property type="project" value="UniProtKB-UniRule"/>
</dbReference>
<dbReference type="RefSeq" id="WP_153447775.1">
    <property type="nucleotide sequence ID" value="NZ_CP045699.1"/>
</dbReference>